<dbReference type="PANTHER" id="PTHR34223">
    <property type="entry name" value="OS11G0201299 PROTEIN"/>
    <property type="match status" value="1"/>
</dbReference>
<proteinExistence type="predicted"/>
<reference evidence="1 2" key="1">
    <citation type="journal article" date="2018" name="Sci. Data">
        <title>The draft genome sequence of cork oak.</title>
        <authorList>
            <person name="Ramos A.M."/>
            <person name="Usie A."/>
            <person name="Barbosa P."/>
            <person name="Barros P.M."/>
            <person name="Capote T."/>
            <person name="Chaves I."/>
            <person name="Simoes F."/>
            <person name="Abreu I."/>
            <person name="Carrasquinho I."/>
            <person name="Faro C."/>
            <person name="Guimaraes J.B."/>
            <person name="Mendonca D."/>
            <person name="Nobrega F."/>
            <person name="Rodrigues L."/>
            <person name="Saibo N.J.M."/>
            <person name="Varela M.C."/>
            <person name="Egas C."/>
            <person name="Matos J."/>
            <person name="Miguel C.M."/>
            <person name="Oliveira M.M."/>
            <person name="Ricardo C.P."/>
            <person name="Goncalves S."/>
        </authorList>
    </citation>
    <scope>NUCLEOTIDE SEQUENCE [LARGE SCALE GENOMIC DNA]</scope>
    <source>
        <strain evidence="2">cv. HL8</strain>
    </source>
</reference>
<evidence type="ECO:0008006" key="3">
    <source>
        <dbReference type="Google" id="ProtNLM"/>
    </source>
</evidence>
<dbReference type="SUPFAM" id="SSF81383">
    <property type="entry name" value="F-box domain"/>
    <property type="match status" value="1"/>
</dbReference>
<accession>A0AAW0JH47</accession>
<evidence type="ECO:0000313" key="2">
    <source>
        <dbReference type="Proteomes" id="UP000237347"/>
    </source>
</evidence>
<dbReference type="InterPro" id="IPR036047">
    <property type="entry name" value="F-box-like_dom_sf"/>
</dbReference>
<comment type="caution">
    <text evidence="1">The sequence shown here is derived from an EMBL/GenBank/DDBJ whole genome shotgun (WGS) entry which is preliminary data.</text>
</comment>
<name>A0AAW0JH47_QUESU</name>
<dbReference type="AlphaFoldDB" id="A0AAW0JH47"/>
<dbReference type="PANTHER" id="PTHR34223:SF51">
    <property type="entry name" value="OS06G0556300 PROTEIN"/>
    <property type="match status" value="1"/>
</dbReference>
<dbReference type="SUPFAM" id="SSF52047">
    <property type="entry name" value="RNI-like"/>
    <property type="match status" value="1"/>
</dbReference>
<organism evidence="1 2">
    <name type="scientific">Quercus suber</name>
    <name type="common">Cork oak</name>
    <dbReference type="NCBI Taxonomy" id="58331"/>
    <lineage>
        <taxon>Eukaryota</taxon>
        <taxon>Viridiplantae</taxon>
        <taxon>Streptophyta</taxon>
        <taxon>Embryophyta</taxon>
        <taxon>Tracheophyta</taxon>
        <taxon>Spermatophyta</taxon>
        <taxon>Magnoliopsida</taxon>
        <taxon>eudicotyledons</taxon>
        <taxon>Gunneridae</taxon>
        <taxon>Pentapetalae</taxon>
        <taxon>rosids</taxon>
        <taxon>fabids</taxon>
        <taxon>Fagales</taxon>
        <taxon>Fagaceae</taxon>
        <taxon>Quercus</taxon>
    </lineage>
</organism>
<evidence type="ECO:0000313" key="1">
    <source>
        <dbReference type="EMBL" id="KAK7825968.1"/>
    </source>
</evidence>
<protein>
    <recommendedName>
        <fullName evidence="3">F-box/LRR-repeat protein</fullName>
    </recommendedName>
</protein>
<dbReference type="Proteomes" id="UP000237347">
    <property type="component" value="Unassembled WGS sequence"/>
</dbReference>
<dbReference type="InterPro" id="IPR053197">
    <property type="entry name" value="F-box_SCFL_complex_component"/>
</dbReference>
<dbReference type="EMBL" id="PKMF04000557">
    <property type="protein sequence ID" value="KAK7825968.1"/>
    <property type="molecule type" value="Genomic_DNA"/>
</dbReference>
<gene>
    <name evidence="1" type="ORF">CFP56_032495</name>
</gene>
<sequence length="315" mass="35424">MEHPLSNAAKLALFEVTTCVNDTAADEDRLSALQNELKLLILFFLADESNTRDVIWTSALSRGWGNLWSFVPYLHFRDMRRSHLPDAIDNTLCQYLDRTRKYVLPLNLYTNPFLCELSLNGYLITLERGIFVNWNSLVQLHLRDMSFGVGIIRDVLKGRPKLHTVKLLSCTGVCNIISEGLNTLIVIEHMIALPKLEILATKLESLHIEGSVNFVGKIQIKDVSTLVKARLIVSNIIPITNNNLMEVMDDQVQLLTSVNHAEDITIRGWCVKVLTILAMKGLASPSLDCKGLMVLIDMILEDLPATEILLQDSFV</sequence>
<keyword evidence="2" id="KW-1185">Reference proteome</keyword>